<dbReference type="Gene3D" id="3.20.20.80">
    <property type="entry name" value="Glycosidases"/>
    <property type="match status" value="1"/>
</dbReference>
<evidence type="ECO:0000313" key="1">
    <source>
        <dbReference type="EMBL" id="RTE52309.1"/>
    </source>
</evidence>
<organism evidence="1 2">
    <name type="scientific">Arenibacter aquaticus</name>
    <dbReference type="NCBI Taxonomy" id="2489054"/>
    <lineage>
        <taxon>Bacteria</taxon>
        <taxon>Pseudomonadati</taxon>
        <taxon>Bacteroidota</taxon>
        <taxon>Flavobacteriia</taxon>
        <taxon>Flavobacteriales</taxon>
        <taxon>Flavobacteriaceae</taxon>
        <taxon>Arenibacter</taxon>
    </lineage>
</organism>
<sequence>MKLPRKYPLFSILFVIGLANLSLTSCERSPEKGIEIRGIYGDPKPLWDKGFKLKQLGVNAIFVHSGAINKDMIVRARAEGAQVFAEFATLNGKNYVDTHPEAWAINEHGERVEAASWFMGVCPTEPGFKKYRTDQLRNLLLEYDIDGVWMDYVHWHAQFEDPEPILPETCFCDHCLDDCSKYSNLEIPKGITAQKAEWILNSQNTAWRTWRCKVIYDWTLDFKGIMTQVKPNALLGLYHCPWDDLEFNGARIRILGLDYELLKKTIDVFSPMVYHQRMGRDPLWVQENIEWFSEKLSEGSSNPPKIWPIVQAHNEPGIISAQEFETALKGGLSGKSTGVMMFTTRSIAEDVDKREVMIKLYNQLKEQSGQ</sequence>
<evidence type="ECO:0008006" key="3">
    <source>
        <dbReference type="Google" id="ProtNLM"/>
    </source>
</evidence>
<dbReference type="InterPro" id="IPR017853">
    <property type="entry name" value="GH"/>
</dbReference>
<reference evidence="1 2" key="1">
    <citation type="submission" date="2018-11" db="EMBL/GenBank/DDBJ databases">
        <title>Arenibacter aquaticus sp.nov., a marine bacterium isolated from surface seawater in the South China Sea.</title>
        <authorList>
            <person name="Guo J."/>
            <person name="Sun J."/>
        </authorList>
    </citation>
    <scope>NUCLEOTIDE SEQUENCE [LARGE SCALE GENOMIC DNA]</scope>
    <source>
        <strain evidence="1 2">GUO666</strain>
    </source>
</reference>
<keyword evidence="2" id="KW-1185">Reference proteome</keyword>
<comment type="caution">
    <text evidence="1">The sequence shown here is derived from an EMBL/GenBank/DDBJ whole genome shotgun (WGS) entry which is preliminary data.</text>
</comment>
<dbReference type="RefSeq" id="WP_126163995.1">
    <property type="nucleotide sequence ID" value="NZ_RQPJ01000021.1"/>
</dbReference>
<dbReference type="OrthoDB" id="100605at2"/>
<dbReference type="SUPFAM" id="SSF51445">
    <property type="entry name" value="(Trans)glycosidases"/>
    <property type="match status" value="1"/>
</dbReference>
<evidence type="ECO:0000313" key="2">
    <source>
        <dbReference type="Proteomes" id="UP000267585"/>
    </source>
</evidence>
<protein>
    <recommendedName>
        <fullName evidence="3">Glycosyl hydrolase-like 10 domain-containing protein</fullName>
    </recommendedName>
</protein>
<dbReference type="Proteomes" id="UP000267585">
    <property type="component" value="Unassembled WGS sequence"/>
</dbReference>
<name>A0A3S0BV48_9FLAO</name>
<dbReference type="PROSITE" id="PS51257">
    <property type="entry name" value="PROKAR_LIPOPROTEIN"/>
    <property type="match status" value="1"/>
</dbReference>
<accession>A0A3S0BV48</accession>
<dbReference type="EMBL" id="RQPJ01000021">
    <property type="protein sequence ID" value="RTE52309.1"/>
    <property type="molecule type" value="Genomic_DNA"/>
</dbReference>
<proteinExistence type="predicted"/>
<gene>
    <name evidence="1" type="ORF">EHW67_19210</name>
</gene>
<dbReference type="AlphaFoldDB" id="A0A3S0BV48"/>